<keyword evidence="9" id="KW-0808">Transferase</keyword>
<dbReference type="SUPFAM" id="SSF56752">
    <property type="entry name" value="D-aminoacid aminotransferase-like PLP-dependent enzymes"/>
    <property type="match status" value="1"/>
</dbReference>
<comment type="similarity">
    <text evidence="4">Belongs to the class-IV pyridoxal-phosphate-dependent aminotransferase family.</text>
</comment>
<organism evidence="9 10">
    <name type="scientific">Zunongwangia mangrovi</name>
    <dbReference type="NCBI Taxonomy" id="1334022"/>
    <lineage>
        <taxon>Bacteria</taxon>
        <taxon>Pseudomonadati</taxon>
        <taxon>Bacteroidota</taxon>
        <taxon>Flavobacteriia</taxon>
        <taxon>Flavobacteriales</taxon>
        <taxon>Flavobacteriaceae</taxon>
        <taxon>Zunongwangia</taxon>
    </lineage>
</organism>
<dbReference type="InterPro" id="IPR050571">
    <property type="entry name" value="Class-IV_PLP-Dep_Aminotrnsfr"/>
</dbReference>
<evidence type="ECO:0000256" key="5">
    <source>
        <dbReference type="ARBA" id="ARBA00013053"/>
    </source>
</evidence>
<dbReference type="PANTHER" id="PTHR42743">
    <property type="entry name" value="AMINO-ACID AMINOTRANSFERASE"/>
    <property type="match status" value="1"/>
</dbReference>
<evidence type="ECO:0000256" key="1">
    <source>
        <dbReference type="ARBA" id="ARBA00004824"/>
    </source>
</evidence>
<dbReference type="GO" id="GO:0004084">
    <property type="term" value="F:branched-chain-amino-acid transaminase activity"/>
    <property type="evidence" value="ECO:0007669"/>
    <property type="project" value="UniProtKB-EC"/>
</dbReference>
<dbReference type="EC" id="2.6.1.42" evidence="5"/>
<comment type="pathway">
    <text evidence="3">Amino-acid biosynthesis; L-leucine biosynthesis; L-leucine from 3-methyl-2-oxobutanoate: step 4/4.</text>
</comment>
<dbReference type="InterPro" id="IPR036038">
    <property type="entry name" value="Aminotransferase-like"/>
</dbReference>
<comment type="catalytic activity">
    <reaction evidence="8">
        <text>L-leucine + 2-oxoglutarate = 4-methyl-2-oxopentanoate + L-glutamate</text>
        <dbReference type="Rhea" id="RHEA:18321"/>
        <dbReference type="ChEBI" id="CHEBI:16810"/>
        <dbReference type="ChEBI" id="CHEBI:17865"/>
        <dbReference type="ChEBI" id="CHEBI:29985"/>
        <dbReference type="ChEBI" id="CHEBI:57427"/>
        <dbReference type="EC" id="2.6.1.42"/>
    </reaction>
</comment>
<name>A0A1I1L433_9FLAO</name>
<keyword evidence="9" id="KW-0032">Aminotransferase</keyword>
<dbReference type="Proteomes" id="UP000199438">
    <property type="component" value="Unassembled WGS sequence"/>
</dbReference>
<dbReference type="InterPro" id="IPR001544">
    <property type="entry name" value="Aminotrans_IV"/>
</dbReference>
<dbReference type="EMBL" id="FOKV01000007">
    <property type="protein sequence ID" value="SFC67282.1"/>
    <property type="molecule type" value="Genomic_DNA"/>
</dbReference>
<accession>A0A1I1L433</accession>
<dbReference type="CDD" id="cd00449">
    <property type="entry name" value="PLPDE_IV"/>
    <property type="match status" value="1"/>
</dbReference>
<evidence type="ECO:0000313" key="9">
    <source>
        <dbReference type="EMBL" id="SFC67282.1"/>
    </source>
</evidence>
<evidence type="ECO:0000256" key="3">
    <source>
        <dbReference type="ARBA" id="ARBA00005072"/>
    </source>
</evidence>
<protein>
    <recommendedName>
        <fullName evidence="5">branched-chain-amino-acid transaminase</fullName>
        <ecNumber evidence="5">2.6.1.42</ecNumber>
    </recommendedName>
</protein>
<evidence type="ECO:0000256" key="7">
    <source>
        <dbReference type="ARBA" id="ARBA00048798"/>
    </source>
</evidence>
<gene>
    <name evidence="9" type="ORF">SAMN04487907_10722</name>
</gene>
<comment type="pathway">
    <text evidence="1">Amino-acid biosynthesis; L-isoleucine biosynthesis; L-isoleucine from 2-oxobutanoate: step 4/4.</text>
</comment>
<dbReference type="OrthoDB" id="9805628at2"/>
<dbReference type="STRING" id="1334022.SAMN04487907_10722"/>
<dbReference type="PANTHER" id="PTHR42743:SF11">
    <property type="entry name" value="AMINODEOXYCHORISMATE LYASE"/>
    <property type="match status" value="1"/>
</dbReference>
<dbReference type="Gene3D" id="3.30.470.10">
    <property type="match status" value="1"/>
</dbReference>
<sequence length="281" mass="32237">MINFNGSLLQENEANLSITNRGYAYGDSVFETIRVINGKAMFWEDHYFRLMASMRIMRMEIPHEFSPEFLEEQIIDLIKENNLQDKPARVKFSVFRKEGGLYTPEVRDIEYFILTSEIKDPFYTLSEAFYEVELFKDHYINPGLLSTIKTNNKAVNVLGGIFAKENDYDNCLLVNEKKSVVEALNGNLFVVKGNKIKTPPLTDGALNGITRKQLINIIKKLQEYTFQEASVSPFELQKADELFITNVIVGIQPISKYRKKEFKNVVAKDLLAKLNAKARLG</sequence>
<comment type="pathway">
    <text evidence="2">Amino-acid biosynthesis; L-valine biosynthesis; L-valine from pyruvate: step 4/4.</text>
</comment>
<dbReference type="InterPro" id="IPR043132">
    <property type="entry name" value="BCAT-like_C"/>
</dbReference>
<dbReference type="Pfam" id="PF01063">
    <property type="entry name" value="Aminotran_4"/>
    <property type="match status" value="1"/>
</dbReference>
<evidence type="ECO:0000256" key="4">
    <source>
        <dbReference type="ARBA" id="ARBA00009320"/>
    </source>
</evidence>
<keyword evidence="10" id="KW-1185">Reference proteome</keyword>
<evidence type="ECO:0000256" key="8">
    <source>
        <dbReference type="ARBA" id="ARBA00049229"/>
    </source>
</evidence>
<comment type="catalytic activity">
    <reaction evidence="7">
        <text>L-isoleucine + 2-oxoglutarate = (S)-3-methyl-2-oxopentanoate + L-glutamate</text>
        <dbReference type="Rhea" id="RHEA:24801"/>
        <dbReference type="ChEBI" id="CHEBI:16810"/>
        <dbReference type="ChEBI" id="CHEBI:29985"/>
        <dbReference type="ChEBI" id="CHEBI:35146"/>
        <dbReference type="ChEBI" id="CHEBI:58045"/>
        <dbReference type="EC" id="2.6.1.42"/>
    </reaction>
</comment>
<evidence type="ECO:0000313" key="10">
    <source>
        <dbReference type="Proteomes" id="UP000199438"/>
    </source>
</evidence>
<dbReference type="GO" id="GO:0046394">
    <property type="term" value="P:carboxylic acid biosynthetic process"/>
    <property type="evidence" value="ECO:0007669"/>
    <property type="project" value="UniProtKB-ARBA"/>
</dbReference>
<evidence type="ECO:0000256" key="6">
    <source>
        <dbReference type="ARBA" id="ARBA00048212"/>
    </source>
</evidence>
<dbReference type="Gene3D" id="3.20.10.10">
    <property type="entry name" value="D-amino Acid Aminotransferase, subunit A, domain 2"/>
    <property type="match status" value="1"/>
</dbReference>
<dbReference type="InterPro" id="IPR043131">
    <property type="entry name" value="BCAT-like_N"/>
</dbReference>
<reference evidence="10" key="1">
    <citation type="submission" date="2016-10" db="EMBL/GenBank/DDBJ databases">
        <authorList>
            <person name="Varghese N."/>
            <person name="Submissions S."/>
        </authorList>
    </citation>
    <scope>NUCLEOTIDE SEQUENCE [LARGE SCALE GENOMIC DNA]</scope>
    <source>
        <strain evidence="10">DSM 24499</strain>
    </source>
</reference>
<dbReference type="AlphaFoldDB" id="A0A1I1L433"/>
<evidence type="ECO:0000256" key="2">
    <source>
        <dbReference type="ARBA" id="ARBA00004931"/>
    </source>
</evidence>
<comment type="catalytic activity">
    <reaction evidence="6">
        <text>L-valine + 2-oxoglutarate = 3-methyl-2-oxobutanoate + L-glutamate</text>
        <dbReference type="Rhea" id="RHEA:24813"/>
        <dbReference type="ChEBI" id="CHEBI:11851"/>
        <dbReference type="ChEBI" id="CHEBI:16810"/>
        <dbReference type="ChEBI" id="CHEBI:29985"/>
        <dbReference type="ChEBI" id="CHEBI:57762"/>
        <dbReference type="EC" id="2.6.1.42"/>
    </reaction>
</comment>
<dbReference type="RefSeq" id="WP_092543700.1">
    <property type="nucleotide sequence ID" value="NZ_FOKV01000007.1"/>
</dbReference>
<proteinExistence type="inferred from homology"/>